<proteinExistence type="predicted"/>
<dbReference type="Proteomes" id="UP000823388">
    <property type="component" value="Chromosome 6N"/>
</dbReference>
<name>A0A8T0QWQ9_PANVG</name>
<dbReference type="EMBL" id="CM029048">
    <property type="protein sequence ID" value="KAG2577409.1"/>
    <property type="molecule type" value="Genomic_DNA"/>
</dbReference>
<evidence type="ECO:0000313" key="2">
    <source>
        <dbReference type="Proteomes" id="UP000823388"/>
    </source>
</evidence>
<accession>A0A8T0QWQ9</accession>
<protein>
    <submittedName>
        <fullName evidence="1">Uncharacterized protein</fullName>
    </submittedName>
</protein>
<comment type="caution">
    <text evidence="1">The sequence shown here is derived from an EMBL/GenBank/DDBJ whole genome shotgun (WGS) entry which is preliminary data.</text>
</comment>
<reference evidence="1" key="1">
    <citation type="submission" date="2020-05" db="EMBL/GenBank/DDBJ databases">
        <title>WGS assembly of Panicum virgatum.</title>
        <authorList>
            <person name="Lovell J.T."/>
            <person name="Jenkins J."/>
            <person name="Shu S."/>
            <person name="Juenger T.E."/>
            <person name="Schmutz J."/>
        </authorList>
    </citation>
    <scope>NUCLEOTIDE SEQUENCE</scope>
    <source>
        <strain evidence="1">AP13</strain>
    </source>
</reference>
<gene>
    <name evidence="1" type="ORF">PVAP13_6NG098303</name>
</gene>
<evidence type="ECO:0000313" key="1">
    <source>
        <dbReference type="EMBL" id="KAG2577409.1"/>
    </source>
</evidence>
<keyword evidence="2" id="KW-1185">Reference proteome</keyword>
<dbReference type="AlphaFoldDB" id="A0A8T0QWQ9"/>
<sequence>MYLVVKMTSGCEDVILISDVRTNVYLIGNCRCLRTKPATVFLRDSTGRFELNDWEKVCHVLRCFDQILIAPLLFTHLLCSIISIVVAPCKGFLRCVSDLTEYSSVTINFTWQPFFNAAAN</sequence>
<organism evidence="1 2">
    <name type="scientific">Panicum virgatum</name>
    <name type="common">Blackwell switchgrass</name>
    <dbReference type="NCBI Taxonomy" id="38727"/>
    <lineage>
        <taxon>Eukaryota</taxon>
        <taxon>Viridiplantae</taxon>
        <taxon>Streptophyta</taxon>
        <taxon>Embryophyta</taxon>
        <taxon>Tracheophyta</taxon>
        <taxon>Spermatophyta</taxon>
        <taxon>Magnoliopsida</taxon>
        <taxon>Liliopsida</taxon>
        <taxon>Poales</taxon>
        <taxon>Poaceae</taxon>
        <taxon>PACMAD clade</taxon>
        <taxon>Panicoideae</taxon>
        <taxon>Panicodae</taxon>
        <taxon>Paniceae</taxon>
        <taxon>Panicinae</taxon>
        <taxon>Panicum</taxon>
        <taxon>Panicum sect. Hiantes</taxon>
    </lineage>
</organism>